<dbReference type="AlphaFoldDB" id="A0A1H9PCN6"/>
<dbReference type="Pfam" id="PF02643">
    <property type="entry name" value="DUF192"/>
    <property type="match status" value="1"/>
</dbReference>
<proteinExistence type="predicted"/>
<dbReference type="OrthoDB" id="9808290at2"/>
<evidence type="ECO:0008006" key="4">
    <source>
        <dbReference type="Google" id="ProtNLM"/>
    </source>
</evidence>
<feature type="signal peptide" evidence="1">
    <location>
        <begin position="1"/>
        <end position="24"/>
    </location>
</feature>
<dbReference type="Proteomes" id="UP000199647">
    <property type="component" value="Unassembled WGS sequence"/>
</dbReference>
<keyword evidence="1" id="KW-0732">Signal</keyword>
<evidence type="ECO:0000313" key="2">
    <source>
        <dbReference type="EMBL" id="SER46034.1"/>
    </source>
</evidence>
<feature type="chain" id="PRO_5011480580" description="DUF192 domain-containing protein" evidence="1">
    <location>
        <begin position="25"/>
        <end position="154"/>
    </location>
</feature>
<dbReference type="PANTHER" id="PTHR37953">
    <property type="entry name" value="UPF0127 PROTEIN MJ1496"/>
    <property type="match status" value="1"/>
</dbReference>
<dbReference type="InterPro" id="IPR038695">
    <property type="entry name" value="Saro_0823-like_sf"/>
</dbReference>
<sequence>MALARTALAFLALALASPLSPLHAETAANPTAPLTFHTKAGSRTFTVERALNEQARERGLMFRREMADDHGMIFDFEGEKPVDMWMHNTYIPLDMVFIGADRAVKRVARNTTPLSDKIISSEGPALYVVELNGGEAHRAGIEPGDKVSGPALEK</sequence>
<evidence type="ECO:0000256" key="1">
    <source>
        <dbReference type="SAM" id="SignalP"/>
    </source>
</evidence>
<keyword evidence="3" id="KW-1185">Reference proteome</keyword>
<dbReference type="InterPro" id="IPR003795">
    <property type="entry name" value="DUF192"/>
</dbReference>
<organism evidence="2 3">
    <name type="scientific">Faunimonas pinastri</name>
    <dbReference type="NCBI Taxonomy" id="1855383"/>
    <lineage>
        <taxon>Bacteria</taxon>
        <taxon>Pseudomonadati</taxon>
        <taxon>Pseudomonadota</taxon>
        <taxon>Alphaproteobacteria</taxon>
        <taxon>Hyphomicrobiales</taxon>
        <taxon>Afifellaceae</taxon>
        <taxon>Faunimonas</taxon>
    </lineage>
</organism>
<dbReference type="STRING" id="1855383.SAMN05216548_11950"/>
<dbReference type="PANTHER" id="PTHR37953:SF1">
    <property type="entry name" value="UPF0127 PROTEIN MJ1496"/>
    <property type="match status" value="1"/>
</dbReference>
<gene>
    <name evidence="2" type="ORF">SAMN05216548_11950</name>
</gene>
<dbReference type="RefSeq" id="WP_092499418.1">
    <property type="nucleotide sequence ID" value="NZ_FOFG01000019.1"/>
</dbReference>
<protein>
    <recommendedName>
        <fullName evidence="4">DUF192 domain-containing protein</fullName>
    </recommendedName>
</protein>
<dbReference type="Gene3D" id="2.60.120.1140">
    <property type="entry name" value="Protein of unknown function DUF192"/>
    <property type="match status" value="1"/>
</dbReference>
<accession>A0A1H9PCN6</accession>
<reference evidence="2 3" key="1">
    <citation type="submission" date="2016-10" db="EMBL/GenBank/DDBJ databases">
        <authorList>
            <person name="de Groot N.N."/>
        </authorList>
    </citation>
    <scope>NUCLEOTIDE SEQUENCE [LARGE SCALE GENOMIC DNA]</scope>
    <source>
        <strain evidence="2 3">A52C2</strain>
    </source>
</reference>
<evidence type="ECO:0000313" key="3">
    <source>
        <dbReference type="Proteomes" id="UP000199647"/>
    </source>
</evidence>
<dbReference type="EMBL" id="FOFG01000019">
    <property type="protein sequence ID" value="SER46034.1"/>
    <property type="molecule type" value="Genomic_DNA"/>
</dbReference>
<name>A0A1H9PCN6_9HYPH</name>